<evidence type="ECO:0000313" key="4">
    <source>
        <dbReference type="Proteomes" id="UP000284531"/>
    </source>
</evidence>
<proteinExistence type="predicted"/>
<feature type="domain" description="PorZ N-terminal beta-propeller" evidence="2">
    <location>
        <begin position="44"/>
        <end position="199"/>
    </location>
</feature>
<reference evidence="3 4" key="1">
    <citation type="submission" date="2018-09" db="EMBL/GenBank/DDBJ databases">
        <title>Genomic Encyclopedia of Archaeal and Bacterial Type Strains, Phase II (KMG-II): from individual species to whole genera.</title>
        <authorList>
            <person name="Goeker M."/>
        </authorList>
    </citation>
    <scope>NUCLEOTIDE SEQUENCE [LARGE SCALE GENOMIC DNA]</scope>
    <source>
        <strain evidence="3 4">DSM 21950</strain>
    </source>
</reference>
<dbReference type="EMBL" id="RAPQ01000008">
    <property type="protein sequence ID" value="RKE03212.1"/>
    <property type="molecule type" value="Genomic_DNA"/>
</dbReference>
<organism evidence="3 4">
    <name type="scientific">Marinifilum flexuosum</name>
    <dbReference type="NCBI Taxonomy" id="1117708"/>
    <lineage>
        <taxon>Bacteria</taxon>
        <taxon>Pseudomonadati</taxon>
        <taxon>Bacteroidota</taxon>
        <taxon>Bacteroidia</taxon>
        <taxon>Marinilabiliales</taxon>
        <taxon>Marinifilaceae</taxon>
    </lineage>
</organism>
<evidence type="ECO:0000259" key="1">
    <source>
        <dbReference type="Pfam" id="PF18962"/>
    </source>
</evidence>
<dbReference type="Proteomes" id="UP000284531">
    <property type="component" value="Unassembled WGS sequence"/>
</dbReference>
<dbReference type="InterPro" id="IPR015943">
    <property type="entry name" value="WD40/YVTN_repeat-like_dom_sf"/>
</dbReference>
<sequence>MRKIAILFVLIFYICSIQAQNFVGWSEHLPYRKAKQLVASSDHIFCLTESGVFSYSLIDNEIKSFGKTNTLSDSDVSSIAWSEENETLVLGYENGNVDLVRKSELVNIADIKNFGGFADKQIRSIHVKNDIAYLGTSFGIVALNLSKQEVADTYLIGENGSQIQVNDIITDETSIWAATENGIFKANLNSSNLVDFNNWARITNIPNHTRECVDLSVLDGKMYVLRNSIGLASEIYQYSNENWDEFYSSAELIYSMSTFDDELYVVLNEEIKKFDSSGNEMANISSAEASNFRDILVGNDRVFIADHEKSLLEQTGGEFIQIKPDGPLRLDITSVYSRGKQTWASAGLTNKDLPAELYLFTDSEWKNFTDSNVEELRDKKNITSIAGNQKNETRIYAGTSGDGIFEFENEELKNYYHSSNSPLSNNGIIAMDSDDEGTLWVLDANSGKSIKALSYNNEWISLSYSSIDNRSDLRKIIVLQNGDKWILRGLGSSLFAFNVNGTIANNDDDVKSNFFVRDENNSNISTQIHDITEDQKGSVWVGTASGVAVYSDPGTIFREGSFFAYRPVITIDGSTQYLLSTEKVQCIEVNGANQKWLGTENSGAFLVSENGDKQLTHFNTLNSPLPSNNIQKISVNPGTGEVFFLTDNGMVSYRGKVTEGTENYQDLYVYPNPVRETYKGDITVSGLMSNSTVKITNVSGNLVWEGKSEGGQFIWNGKNFNGSRAHTGVYLIFCSNADGSKSKVIKLLFIN</sequence>
<feature type="domain" description="Secretion system C-terminal sorting" evidence="1">
    <location>
        <begin position="669"/>
        <end position="745"/>
    </location>
</feature>
<keyword evidence="4" id="KW-1185">Reference proteome</keyword>
<dbReference type="InterPro" id="IPR026444">
    <property type="entry name" value="Secre_tail"/>
</dbReference>
<dbReference type="SUPFAM" id="SSF101898">
    <property type="entry name" value="NHL repeat"/>
    <property type="match status" value="1"/>
</dbReference>
<dbReference type="InterPro" id="IPR048954">
    <property type="entry name" value="PorZ_N"/>
</dbReference>
<evidence type="ECO:0000259" key="2">
    <source>
        <dbReference type="Pfam" id="PF21544"/>
    </source>
</evidence>
<dbReference type="SUPFAM" id="SSF50998">
    <property type="entry name" value="Quinoprotein alcohol dehydrogenase-like"/>
    <property type="match status" value="1"/>
</dbReference>
<dbReference type="InterPro" id="IPR011047">
    <property type="entry name" value="Quinoprotein_ADH-like_sf"/>
</dbReference>
<dbReference type="Pfam" id="PF21544">
    <property type="entry name" value="PorZ_N_b_propeller"/>
    <property type="match status" value="1"/>
</dbReference>
<dbReference type="AlphaFoldDB" id="A0A419X685"/>
<name>A0A419X685_9BACT</name>
<dbReference type="Pfam" id="PF18962">
    <property type="entry name" value="Por_Secre_tail"/>
    <property type="match status" value="1"/>
</dbReference>
<comment type="caution">
    <text evidence="3">The sequence shown here is derived from an EMBL/GenBank/DDBJ whole genome shotgun (WGS) entry which is preliminary data.</text>
</comment>
<gene>
    <name evidence="3" type="ORF">BXY64_0203</name>
</gene>
<protein>
    <submittedName>
        <fullName evidence="3">Putative secreted protein (Por secretion system target)</fullName>
    </submittedName>
</protein>
<evidence type="ECO:0000313" key="3">
    <source>
        <dbReference type="EMBL" id="RKE03212.1"/>
    </source>
</evidence>
<dbReference type="RefSeq" id="WP_120238130.1">
    <property type="nucleotide sequence ID" value="NZ_RAPQ01000008.1"/>
</dbReference>
<dbReference type="Gene3D" id="2.130.10.10">
    <property type="entry name" value="YVTN repeat-like/Quinoprotein amine dehydrogenase"/>
    <property type="match status" value="3"/>
</dbReference>
<dbReference type="OrthoDB" id="9807410at2"/>
<dbReference type="NCBIfam" id="TIGR04183">
    <property type="entry name" value="Por_Secre_tail"/>
    <property type="match status" value="1"/>
</dbReference>
<accession>A0A419X685</accession>